<accession>A0A285P3J5</accession>
<dbReference type="Gene3D" id="3.40.1260.10">
    <property type="entry name" value="DsrEFH-like"/>
    <property type="match status" value="1"/>
</dbReference>
<sequence length="109" mass="12304">MGDNSEKVKMRFLFVVTSNPFAKDFSTLINLVKVLSKRGDVAVFFSGNGVYYLIRPESKILKDLGARLLYCAHSAHQRGVSSHADFFESSSTYNLSKMLPEYDKVIVFN</sequence>
<dbReference type="InterPro" id="IPR003787">
    <property type="entry name" value="Sulphur_relay_DsrE/F-like"/>
</dbReference>
<evidence type="ECO:0000313" key="2">
    <source>
        <dbReference type="Proteomes" id="UP000218627"/>
    </source>
</evidence>
<dbReference type="Proteomes" id="UP000218627">
    <property type="component" value="Unassembled WGS sequence"/>
</dbReference>
<keyword evidence="1" id="KW-0808">Transferase</keyword>
<dbReference type="AlphaFoldDB" id="A0A285P3J5"/>
<organism evidence="1 2">
    <name type="scientific">Hydrogenobacter hydrogenophilus</name>
    <dbReference type="NCBI Taxonomy" id="35835"/>
    <lineage>
        <taxon>Bacteria</taxon>
        <taxon>Pseudomonadati</taxon>
        <taxon>Aquificota</taxon>
        <taxon>Aquificia</taxon>
        <taxon>Aquificales</taxon>
        <taxon>Aquificaceae</taxon>
        <taxon>Hydrogenobacter</taxon>
    </lineage>
</organism>
<name>A0A285P3J5_9AQUI</name>
<keyword evidence="2" id="KW-1185">Reference proteome</keyword>
<evidence type="ECO:0000313" key="1">
    <source>
        <dbReference type="EMBL" id="SNZ16324.1"/>
    </source>
</evidence>
<dbReference type="SUPFAM" id="SSF75169">
    <property type="entry name" value="DsrEFH-like"/>
    <property type="match status" value="1"/>
</dbReference>
<reference evidence="2" key="1">
    <citation type="submission" date="2017-09" db="EMBL/GenBank/DDBJ databases">
        <authorList>
            <person name="Varghese N."/>
            <person name="Submissions S."/>
        </authorList>
    </citation>
    <scope>NUCLEOTIDE SEQUENCE [LARGE SCALE GENOMIC DNA]</scope>
    <source>
        <strain evidence="2">DSM 2913</strain>
    </source>
</reference>
<proteinExistence type="predicted"/>
<protein>
    <submittedName>
        <fullName evidence="1">Sulfur relay (Sulfurtransferase) complex TusC component, DsrF/TusC family</fullName>
    </submittedName>
</protein>
<dbReference type="Pfam" id="PF02635">
    <property type="entry name" value="DsrE"/>
    <property type="match status" value="1"/>
</dbReference>
<dbReference type="InterPro" id="IPR027396">
    <property type="entry name" value="DsrEFH-like"/>
</dbReference>
<dbReference type="EMBL" id="OBEN01000011">
    <property type="protein sequence ID" value="SNZ16324.1"/>
    <property type="molecule type" value="Genomic_DNA"/>
</dbReference>
<gene>
    <name evidence="1" type="ORF">SAMN06265353_1556</name>
</gene>
<dbReference type="GO" id="GO:0016740">
    <property type="term" value="F:transferase activity"/>
    <property type="evidence" value="ECO:0007669"/>
    <property type="project" value="UniProtKB-KW"/>
</dbReference>